<protein>
    <submittedName>
        <fullName evidence="1">Uncharacterized protein</fullName>
    </submittedName>
</protein>
<accession>A0A6A2WGL1</accession>
<sequence length="145" mass="17039">MAVARLALRNLQQRVSYSSSVLGLILERGALVGCKGKGGMMRRCPPRNFQTVDTHAIIIYNQQWQVQRQRWNDETLKRFMATATDKDSVDNRKQVSVSDGEKRFRLSPRRRNRRSLWNWRNRQMTMLLPFLKSYRQALESIVPSN</sequence>
<name>A0A6A2WGL1_HIBSY</name>
<dbReference type="EMBL" id="VEPZ02001762">
    <property type="protein sequence ID" value="KAE8656951.1"/>
    <property type="molecule type" value="Genomic_DNA"/>
</dbReference>
<dbReference type="Proteomes" id="UP000436088">
    <property type="component" value="Unassembled WGS sequence"/>
</dbReference>
<keyword evidence="2" id="KW-1185">Reference proteome</keyword>
<organism evidence="1 2">
    <name type="scientific">Hibiscus syriacus</name>
    <name type="common">Rose of Sharon</name>
    <dbReference type="NCBI Taxonomy" id="106335"/>
    <lineage>
        <taxon>Eukaryota</taxon>
        <taxon>Viridiplantae</taxon>
        <taxon>Streptophyta</taxon>
        <taxon>Embryophyta</taxon>
        <taxon>Tracheophyta</taxon>
        <taxon>Spermatophyta</taxon>
        <taxon>Magnoliopsida</taxon>
        <taxon>eudicotyledons</taxon>
        <taxon>Gunneridae</taxon>
        <taxon>Pentapetalae</taxon>
        <taxon>rosids</taxon>
        <taxon>malvids</taxon>
        <taxon>Malvales</taxon>
        <taxon>Malvaceae</taxon>
        <taxon>Malvoideae</taxon>
        <taxon>Hibiscus</taxon>
    </lineage>
</organism>
<evidence type="ECO:0000313" key="1">
    <source>
        <dbReference type="EMBL" id="KAE8656951.1"/>
    </source>
</evidence>
<comment type="caution">
    <text evidence="1">The sequence shown here is derived from an EMBL/GenBank/DDBJ whole genome shotgun (WGS) entry which is preliminary data.</text>
</comment>
<reference evidence="1" key="1">
    <citation type="submission" date="2019-09" db="EMBL/GenBank/DDBJ databases">
        <title>Draft genome information of white flower Hibiscus syriacus.</title>
        <authorList>
            <person name="Kim Y.-M."/>
        </authorList>
    </citation>
    <scope>NUCLEOTIDE SEQUENCE [LARGE SCALE GENOMIC DNA]</scope>
    <source>
        <strain evidence="1">YM2019G1</strain>
    </source>
</reference>
<dbReference type="AlphaFoldDB" id="A0A6A2WGL1"/>
<evidence type="ECO:0000313" key="2">
    <source>
        <dbReference type="Proteomes" id="UP000436088"/>
    </source>
</evidence>
<proteinExistence type="predicted"/>
<gene>
    <name evidence="1" type="ORF">F3Y22_tig00116997pilonHSYRG00681</name>
</gene>